<sequence>MKSTTPRRRTLAVLTLALLVCSGCLTVQPTVSVQTSDGPTFKSVTTNDEWGTSGIDASVTLSSAATTEQGVTKVSVITAEGESFYTTSVDTGQTSVSVVLPTNQTAQLYAVNTVNGTVVARQNVTISGTTVP</sequence>
<evidence type="ECO:0000313" key="1">
    <source>
        <dbReference type="EMBL" id="KTG11528.1"/>
    </source>
</evidence>
<dbReference type="OrthoDB" id="351211at2157"/>
<dbReference type="AlphaFoldDB" id="A0A0W1RDM8"/>
<dbReference type="EMBL" id="LOPU01000003">
    <property type="protein sequence ID" value="KTG11528.1"/>
    <property type="molecule type" value="Genomic_DNA"/>
</dbReference>
<evidence type="ECO:0000313" key="2">
    <source>
        <dbReference type="Proteomes" id="UP000054387"/>
    </source>
</evidence>
<dbReference type="Proteomes" id="UP000054387">
    <property type="component" value="Unassembled WGS sequence"/>
</dbReference>
<keyword evidence="2" id="KW-1185">Reference proteome</keyword>
<organism evidence="1 2">
    <name type="scientific">Haloprofundus marisrubri</name>
    <dbReference type="NCBI Taxonomy" id="1514971"/>
    <lineage>
        <taxon>Archaea</taxon>
        <taxon>Methanobacteriati</taxon>
        <taxon>Methanobacteriota</taxon>
        <taxon>Stenosarchaea group</taxon>
        <taxon>Halobacteria</taxon>
        <taxon>Halobacteriales</taxon>
        <taxon>Haloferacaceae</taxon>
        <taxon>Haloprofundus</taxon>
    </lineage>
</organism>
<accession>A0A0W1RDM8</accession>
<name>A0A0W1RDM8_9EURY</name>
<proteinExistence type="predicted"/>
<comment type="caution">
    <text evidence="1">The sequence shown here is derived from an EMBL/GenBank/DDBJ whole genome shotgun (WGS) entry which is preliminary data.</text>
</comment>
<protein>
    <submittedName>
        <fullName evidence="1">Uncharacterized protein</fullName>
    </submittedName>
</protein>
<dbReference type="RefSeq" id="WP_058580011.1">
    <property type="nucleotide sequence ID" value="NZ_LOPU01000003.1"/>
</dbReference>
<gene>
    <name evidence="1" type="ORF">AUR64_03220</name>
</gene>
<reference evidence="1 2" key="1">
    <citation type="submission" date="2015-12" db="EMBL/GenBank/DDBJ databases">
        <title>Haloprofundus marisrubri gen. nov., sp. nov., an extremely halophilic archaeon isolated from the Discovery deep brine-seawater interface in the Red Sea.</title>
        <authorList>
            <person name="Zhang G."/>
            <person name="Stingl U."/>
            <person name="Rashid M."/>
        </authorList>
    </citation>
    <scope>NUCLEOTIDE SEQUENCE [LARGE SCALE GENOMIC DNA]</scope>
    <source>
        <strain evidence="1 2">SB9</strain>
    </source>
</reference>